<comment type="similarity">
    <text evidence="2 4">Belongs to the TPP enzyme family.</text>
</comment>
<feature type="domain" description="Thiamine pyrophosphate enzyme TPP-binding" evidence="6">
    <location>
        <begin position="388"/>
        <end position="525"/>
    </location>
</feature>
<protein>
    <submittedName>
        <fullName evidence="8">Acetolactate synthase</fullName>
    </submittedName>
</protein>
<dbReference type="Pfam" id="PF00205">
    <property type="entry name" value="TPP_enzyme_M"/>
    <property type="match status" value="1"/>
</dbReference>
<dbReference type="InterPro" id="IPR012001">
    <property type="entry name" value="Thiamin_PyroP_enz_TPP-bd_dom"/>
</dbReference>
<dbReference type="CDD" id="cd00568">
    <property type="entry name" value="TPP_enzymes"/>
    <property type="match status" value="1"/>
</dbReference>
<dbReference type="InterPro" id="IPR000399">
    <property type="entry name" value="TPP-bd_CS"/>
</dbReference>
<evidence type="ECO:0000313" key="8">
    <source>
        <dbReference type="EMBL" id="NJC74069.1"/>
    </source>
</evidence>
<dbReference type="Proteomes" id="UP000722989">
    <property type="component" value="Unassembled WGS sequence"/>
</dbReference>
<evidence type="ECO:0000256" key="2">
    <source>
        <dbReference type="ARBA" id="ARBA00007812"/>
    </source>
</evidence>
<keyword evidence="3 4" id="KW-0786">Thiamine pyrophosphate</keyword>
<dbReference type="Pfam" id="PF02775">
    <property type="entry name" value="TPP_enzyme_C"/>
    <property type="match status" value="1"/>
</dbReference>
<dbReference type="InterPro" id="IPR045229">
    <property type="entry name" value="TPP_enz"/>
</dbReference>
<comment type="cofactor">
    <cofactor evidence="1">
        <name>thiamine diphosphate</name>
        <dbReference type="ChEBI" id="CHEBI:58937"/>
    </cofactor>
</comment>
<sequence>MSTSGGHAVVQALVDNGVDLAFGIPGTHNLEIYRHLHGSGIRHVAPRHEQGGGYAADAYARVSGRPGVVITTTGPGLMNAVTAAATAYADSIPMLLVSPGMPRGKERADIGWLHEVKDQHAHLDAVVDRSVRVDSAVEAYAAINEAFGRWRSGRPRPVHIEVPVDVLEGEYDPASLATVAVAGAAAPTPEPSAVGAAAAVLASAPSVVMIVGGGARHATHEVRAIAERLDAPVITTVNGKGILAETHPLSLGAAIRLDEAHRIIATAGALLVVGSVLGDDELWGHTVAASGPVVRVDIDERQLDKNLEATHPLHGDAAQTLRLLLDALPAQVDNALGRQAAALRAACDENALREGAPFAPYHAALREALPAETIFAGDSAQVSYFGTAHQWPSLRPGQFVYPAGFATLGYGIPGGIGAALAAPGTPVVVLAGDGGTMFTIQEFATAVDLGLGLPVVVMNNGGFQEIREGMESVGISPIAVDVRSPDFPLLGKALGGEGQRVEGPAELAKAVTEALGRTVPTLIEVSL</sequence>
<evidence type="ECO:0000259" key="7">
    <source>
        <dbReference type="Pfam" id="PF02776"/>
    </source>
</evidence>
<dbReference type="InterPro" id="IPR029035">
    <property type="entry name" value="DHS-like_NAD/FAD-binding_dom"/>
</dbReference>
<dbReference type="CDD" id="cd07035">
    <property type="entry name" value="TPP_PYR_POX_like"/>
    <property type="match status" value="1"/>
</dbReference>
<evidence type="ECO:0000256" key="1">
    <source>
        <dbReference type="ARBA" id="ARBA00001964"/>
    </source>
</evidence>
<evidence type="ECO:0000259" key="6">
    <source>
        <dbReference type="Pfam" id="PF02775"/>
    </source>
</evidence>
<name>A0ABX0Y6M5_9ACTN</name>
<dbReference type="PROSITE" id="PS00187">
    <property type="entry name" value="TPP_ENZYMES"/>
    <property type="match status" value="1"/>
</dbReference>
<dbReference type="Gene3D" id="3.40.50.970">
    <property type="match status" value="2"/>
</dbReference>
<dbReference type="PANTHER" id="PTHR18968:SF13">
    <property type="entry name" value="ACETOLACTATE SYNTHASE CATALYTIC SUBUNIT, MITOCHONDRIAL"/>
    <property type="match status" value="1"/>
</dbReference>
<evidence type="ECO:0000313" key="9">
    <source>
        <dbReference type="Proteomes" id="UP000722989"/>
    </source>
</evidence>
<dbReference type="Gene3D" id="3.40.50.1220">
    <property type="entry name" value="TPP-binding domain"/>
    <property type="match status" value="1"/>
</dbReference>
<dbReference type="InterPro" id="IPR029061">
    <property type="entry name" value="THDP-binding"/>
</dbReference>
<organism evidence="8 9">
    <name type="scientific">Planosporangium thailandense</name>
    <dbReference type="NCBI Taxonomy" id="765197"/>
    <lineage>
        <taxon>Bacteria</taxon>
        <taxon>Bacillati</taxon>
        <taxon>Actinomycetota</taxon>
        <taxon>Actinomycetes</taxon>
        <taxon>Micromonosporales</taxon>
        <taxon>Micromonosporaceae</taxon>
        <taxon>Planosporangium</taxon>
    </lineage>
</organism>
<dbReference type="RefSeq" id="WP_167928972.1">
    <property type="nucleotide sequence ID" value="NZ_JAATVY010000044.1"/>
</dbReference>
<comment type="caution">
    <text evidence="8">The sequence shown here is derived from an EMBL/GenBank/DDBJ whole genome shotgun (WGS) entry which is preliminary data.</text>
</comment>
<evidence type="ECO:0000259" key="5">
    <source>
        <dbReference type="Pfam" id="PF00205"/>
    </source>
</evidence>
<reference evidence="8 9" key="1">
    <citation type="submission" date="2020-03" db="EMBL/GenBank/DDBJ databases">
        <title>WGS of the type strain of Planosporangium spp.</title>
        <authorList>
            <person name="Thawai C."/>
        </authorList>
    </citation>
    <scope>NUCLEOTIDE SEQUENCE [LARGE SCALE GENOMIC DNA]</scope>
    <source>
        <strain evidence="8 9">TBRC 5610</strain>
    </source>
</reference>
<dbReference type="Pfam" id="PF02776">
    <property type="entry name" value="TPP_enzyme_N"/>
    <property type="match status" value="1"/>
</dbReference>
<evidence type="ECO:0000256" key="3">
    <source>
        <dbReference type="ARBA" id="ARBA00023052"/>
    </source>
</evidence>
<gene>
    <name evidence="8" type="ORF">HC031_30790</name>
</gene>
<accession>A0ABX0Y6M5</accession>
<dbReference type="InterPro" id="IPR011766">
    <property type="entry name" value="TPP_enzyme_TPP-bd"/>
</dbReference>
<dbReference type="PANTHER" id="PTHR18968">
    <property type="entry name" value="THIAMINE PYROPHOSPHATE ENZYMES"/>
    <property type="match status" value="1"/>
</dbReference>
<dbReference type="SUPFAM" id="SSF52467">
    <property type="entry name" value="DHS-like NAD/FAD-binding domain"/>
    <property type="match status" value="1"/>
</dbReference>
<feature type="domain" description="Thiamine pyrophosphate enzyme N-terminal TPP-binding" evidence="7">
    <location>
        <begin position="4"/>
        <end position="120"/>
    </location>
</feature>
<dbReference type="SUPFAM" id="SSF52518">
    <property type="entry name" value="Thiamin diphosphate-binding fold (THDP-binding)"/>
    <property type="match status" value="2"/>
</dbReference>
<proteinExistence type="inferred from homology"/>
<keyword evidence="9" id="KW-1185">Reference proteome</keyword>
<evidence type="ECO:0000256" key="4">
    <source>
        <dbReference type="RuleBase" id="RU362132"/>
    </source>
</evidence>
<dbReference type="InterPro" id="IPR012000">
    <property type="entry name" value="Thiamin_PyroP_enz_cen_dom"/>
</dbReference>
<dbReference type="EMBL" id="JAATVY010000044">
    <property type="protein sequence ID" value="NJC74069.1"/>
    <property type="molecule type" value="Genomic_DNA"/>
</dbReference>
<feature type="domain" description="Thiamine pyrophosphate enzyme central" evidence="5">
    <location>
        <begin position="196"/>
        <end position="323"/>
    </location>
</feature>